<reference evidence="1" key="1">
    <citation type="journal article" date="2014" name="Front. Microbiol.">
        <title>High frequency of phylogenetically diverse reductive dehalogenase-homologous genes in deep subseafloor sedimentary metagenomes.</title>
        <authorList>
            <person name="Kawai M."/>
            <person name="Futagami T."/>
            <person name="Toyoda A."/>
            <person name="Takaki Y."/>
            <person name="Nishi S."/>
            <person name="Hori S."/>
            <person name="Arai W."/>
            <person name="Tsubouchi T."/>
            <person name="Morono Y."/>
            <person name="Uchiyama I."/>
            <person name="Ito T."/>
            <person name="Fujiyama A."/>
            <person name="Inagaki F."/>
            <person name="Takami H."/>
        </authorList>
    </citation>
    <scope>NUCLEOTIDE SEQUENCE</scope>
    <source>
        <strain evidence="1">Expedition CK06-06</strain>
    </source>
</reference>
<dbReference type="AlphaFoldDB" id="X1J6M5"/>
<protein>
    <submittedName>
        <fullName evidence="1">Uncharacterized protein</fullName>
    </submittedName>
</protein>
<name>X1J6M5_9ZZZZ</name>
<sequence>MHIRLKDELGIIKAAAKLPAGGGESVDSLPASAREAVGCLLQGGFSLWSRCVGAYFSPAFYHLSPWPMPGLAPGLAETVGQTALSLVKYLSGNNITKIVGQLGSGRLAAVSGLHICRFWRSS</sequence>
<feature type="non-terminal residue" evidence="1">
    <location>
        <position position="122"/>
    </location>
</feature>
<gene>
    <name evidence="1" type="ORF">S06H3_02906</name>
</gene>
<evidence type="ECO:0000313" key="1">
    <source>
        <dbReference type="EMBL" id="GAH90386.1"/>
    </source>
</evidence>
<organism evidence="1">
    <name type="scientific">marine sediment metagenome</name>
    <dbReference type="NCBI Taxonomy" id="412755"/>
    <lineage>
        <taxon>unclassified sequences</taxon>
        <taxon>metagenomes</taxon>
        <taxon>ecological metagenomes</taxon>
    </lineage>
</organism>
<proteinExistence type="predicted"/>
<accession>X1J6M5</accession>
<comment type="caution">
    <text evidence="1">The sequence shown here is derived from an EMBL/GenBank/DDBJ whole genome shotgun (WGS) entry which is preliminary data.</text>
</comment>
<dbReference type="EMBL" id="BARV01000899">
    <property type="protein sequence ID" value="GAH90386.1"/>
    <property type="molecule type" value="Genomic_DNA"/>
</dbReference>